<evidence type="ECO:0000313" key="3">
    <source>
        <dbReference type="Proteomes" id="UP000824106"/>
    </source>
</evidence>
<dbReference type="EMBL" id="DXAZ01000028">
    <property type="protein sequence ID" value="HIZ70512.1"/>
    <property type="molecule type" value="Genomic_DNA"/>
</dbReference>
<feature type="transmembrane region" description="Helical" evidence="1">
    <location>
        <begin position="106"/>
        <end position="131"/>
    </location>
</feature>
<dbReference type="Pfam" id="PF11070">
    <property type="entry name" value="DUF2871"/>
    <property type="match status" value="1"/>
</dbReference>
<evidence type="ECO:0000313" key="2">
    <source>
        <dbReference type="EMBL" id="HIZ70512.1"/>
    </source>
</evidence>
<accession>A0A9D2G1J6</accession>
<dbReference type="AlphaFoldDB" id="A0A9D2G1J6"/>
<feature type="transmembrane region" description="Helical" evidence="1">
    <location>
        <begin position="77"/>
        <end position="100"/>
    </location>
</feature>
<organism evidence="2 3">
    <name type="scientific">Candidatus Atopostipes pullistercoris</name>
    <dbReference type="NCBI Taxonomy" id="2838467"/>
    <lineage>
        <taxon>Bacteria</taxon>
        <taxon>Bacillati</taxon>
        <taxon>Bacillota</taxon>
        <taxon>Bacilli</taxon>
        <taxon>Lactobacillales</taxon>
        <taxon>Carnobacteriaceae</taxon>
        <taxon>Atopostipes</taxon>
    </lineage>
</organism>
<feature type="transmembrane region" description="Helical" evidence="1">
    <location>
        <begin position="45"/>
        <end position="65"/>
    </location>
</feature>
<name>A0A9D2G1J6_9LACT</name>
<sequence>MKKITYSSLGYTIFGLLVGVFYREFPKFLQNPEAIYESQLSVVHTHSLTLGTFFFLFVLILAKLFHIDSHKHFNKFFITYHIGLGLTILTMLTHGIYVALGNDPHAAFSGIAGVGHILLTIALGLFFYILIQNVNQEQNKKIK</sequence>
<dbReference type="InterPro" id="IPR021299">
    <property type="entry name" value="DUF2871"/>
</dbReference>
<reference evidence="2" key="2">
    <citation type="submission" date="2021-04" db="EMBL/GenBank/DDBJ databases">
        <authorList>
            <person name="Gilroy R."/>
        </authorList>
    </citation>
    <scope>NUCLEOTIDE SEQUENCE</scope>
    <source>
        <strain evidence="2">CHK169-4300</strain>
    </source>
</reference>
<feature type="transmembrane region" description="Helical" evidence="1">
    <location>
        <begin position="7"/>
        <end position="25"/>
    </location>
</feature>
<keyword evidence="1" id="KW-0472">Membrane</keyword>
<gene>
    <name evidence="2" type="ORF">H9808_01930</name>
</gene>
<reference evidence="2" key="1">
    <citation type="journal article" date="2021" name="PeerJ">
        <title>Extensive microbial diversity within the chicken gut microbiome revealed by metagenomics and culture.</title>
        <authorList>
            <person name="Gilroy R."/>
            <person name="Ravi A."/>
            <person name="Getino M."/>
            <person name="Pursley I."/>
            <person name="Horton D.L."/>
            <person name="Alikhan N.F."/>
            <person name="Baker D."/>
            <person name="Gharbi K."/>
            <person name="Hall N."/>
            <person name="Watson M."/>
            <person name="Adriaenssens E.M."/>
            <person name="Foster-Nyarko E."/>
            <person name="Jarju S."/>
            <person name="Secka A."/>
            <person name="Antonio M."/>
            <person name="Oren A."/>
            <person name="Chaudhuri R.R."/>
            <person name="La Ragione R."/>
            <person name="Hildebrand F."/>
            <person name="Pallen M.J."/>
        </authorList>
    </citation>
    <scope>NUCLEOTIDE SEQUENCE</scope>
    <source>
        <strain evidence="2">CHK169-4300</strain>
    </source>
</reference>
<dbReference type="Proteomes" id="UP000824106">
    <property type="component" value="Unassembled WGS sequence"/>
</dbReference>
<protein>
    <submittedName>
        <fullName evidence="2">DUF2871 domain-containing protein</fullName>
    </submittedName>
</protein>
<keyword evidence="1" id="KW-1133">Transmembrane helix</keyword>
<comment type="caution">
    <text evidence="2">The sequence shown here is derived from an EMBL/GenBank/DDBJ whole genome shotgun (WGS) entry which is preliminary data.</text>
</comment>
<evidence type="ECO:0000256" key="1">
    <source>
        <dbReference type="SAM" id="Phobius"/>
    </source>
</evidence>
<proteinExistence type="predicted"/>
<keyword evidence="1" id="KW-0812">Transmembrane</keyword>